<dbReference type="InterPro" id="IPR017946">
    <property type="entry name" value="PLC-like_Pdiesterase_TIM-brl"/>
</dbReference>
<dbReference type="CDD" id="cd08577">
    <property type="entry name" value="PI-PLCc_GDPD_SF_unchar3"/>
    <property type="match status" value="1"/>
</dbReference>
<gene>
    <name evidence="2" type="ORF">GCM10025883_22840</name>
</gene>
<evidence type="ECO:0000313" key="3">
    <source>
        <dbReference type="Proteomes" id="UP001157126"/>
    </source>
</evidence>
<organism evidence="2 3">
    <name type="scientific">Mobilicoccus caccae</name>
    <dbReference type="NCBI Taxonomy" id="1859295"/>
    <lineage>
        <taxon>Bacteria</taxon>
        <taxon>Bacillati</taxon>
        <taxon>Actinomycetota</taxon>
        <taxon>Actinomycetes</taxon>
        <taxon>Micrococcales</taxon>
        <taxon>Dermatophilaceae</taxon>
        <taxon>Mobilicoccus</taxon>
    </lineage>
</organism>
<dbReference type="InterPro" id="IPR051236">
    <property type="entry name" value="HAT_RTT109-like"/>
</dbReference>
<proteinExistence type="predicted"/>
<reference evidence="3" key="1">
    <citation type="journal article" date="2019" name="Int. J. Syst. Evol. Microbiol.">
        <title>The Global Catalogue of Microorganisms (GCM) 10K type strain sequencing project: providing services to taxonomists for standard genome sequencing and annotation.</title>
        <authorList>
            <consortium name="The Broad Institute Genomics Platform"/>
            <consortium name="The Broad Institute Genome Sequencing Center for Infectious Disease"/>
            <person name="Wu L."/>
            <person name="Ma J."/>
        </authorList>
    </citation>
    <scope>NUCLEOTIDE SEQUENCE [LARGE SCALE GENOMIC DNA]</scope>
    <source>
        <strain evidence="3">NBRC 113072</strain>
    </source>
</reference>
<dbReference type="Proteomes" id="UP001157126">
    <property type="component" value="Unassembled WGS sequence"/>
</dbReference>
<dbReference type="InterPro" id="IPR039559">
    <property type="entry name" value="AIM6_PI-PLC-like_dom"/>
</dbReference>
<dbReference type="RefSeq" id="WP_284303973.1">
    <property type="nucleotide sequence ID" value="NZ_BSUO01000001.1"/>
</dbReference>
<dbReference type="Gene3D" id="3.20.20.190">
    <property type="entry name" value="Phosphatidylinositol (PI) phosphodiesterase"/>
    <property type="match status" value="1"/>
</dbReference>
<accession>A0ABQ6IQS3</accession>
<dbReference type="Pfam" id="PF13653">
    <property type="entry name" value="GDPD_2"/>
    <property type="match status" value="1"/>
</dbReference>
<protein>
    <recommendedName>
        <fullName evidence="1">Altered inheritance of mitochondria protein 6</fullName>
    </recommendedName>
</protein>
<keyword evidence="3" id="KW-1185">Reference proteome</keyword>
<dbReference type="EMBL" id="BSUO01000001">
    <property type="protein sequence ID" value="GMA40239.1"/>
    <property type="molecule type" value="Genomic_DNA"/>
</dbReference>
<dbReference type="PANTHER" id="PTHR31571:SF1">
    <property type="entry name" value="ALTERED INHERITANCE OF MITOCHONDRIA PROTEIN 6"/>
    <property type="match status" value="1"/>
</dbReference>
<evidence type="ECO:0000313" key="2">
    <source>
        <dbReference type="EMBL" id="GMA40239.1"/>
    </source>
</evidence>
<name>A0ABQ6IQS3_9MICO</name>
<comment type="caution">
    <text evidence="2">The sequence shown here is derived from an EMBL/GenBank/DDBJ whole genome shotgun (WGS) entry which is preliminary data.</text>
</comment>
<evidence type="ECO:0000256" key="1">
    <source>
        <dbReference type="ARBA" id="ARBA00014286"/>
    </source>
</evidence>
<dbReference type="PANTHER" id="PTHR31571">
    <property type="entry name" value="ALTERED INHERITANCE OF MITOCHONDRIA PROTEIN 6"/>
    <property type="match status" value="1"/>
</dbReference>
<dbReference type="SUPFAM" id="SSF51695">
    <property type="entry name" value="PLC-like phosphodiesterases"/>
    <property type="match status" value="1"/>
</dbReference>
<sequence length="318" mass="35332">MFDECSSSAVLFVDQGTAGRDDHRRMTSLRPVAVFLAALLALPLLWTPSATAHPGPGHGSKPRHTQALERAHAHNDYEHARPLHDALSHGFTSVEADVWLVGDELLIGHDAPDPARTLQNTYLEPLRRVITENRGSVHRGGKARFRLYIDVKSGPETWAVIEKKLRDYRDIVTVWSGERRLPGAVEVVISGNRDLAAMEAADVRFSAYDGRLPDIYSGLSPELMTVLSDNWTKHFTWMGEGTMPAAERRKLHRIVKLAHAQGYEVRFWATPDAAGPAREAVWRELVAADVDQINTDDLAGLQTFLAKNDPTERRGGRG</sequence>